<sequence>MWTLLIVTGLALADPLPPQWPNTFTQSFNETFISTSYGNHTTNGVYYYDYTSQSTRIDRDNGRYDAFCGLNGFKILVDGPCNQFAVGGNRYIHYPKDHYCCFCCNYQQGCGPLYPTWMDNSTFLGTTMHNGVQAYAWDKMGNQPNYYYETVATQPSQRVMLGIYEMPDDFKDFHSISYSVPAGTFDLPKECSVKIVCPETSVCTQIRGSGLQSVLKNII</sequence>
<evidence type="ECO:0000313" key="1">
    <source>
        <dbReference type="EMBL" id="CAG9322717.1"/>
    </source>
</evidence>
<gene>
    <name evidence="1" type="ORF">BSTOLATCC_MIC31833</name>
</gene>
<proteinExistence type="predicted"/>
<dbReference type="EMBL" id="CAJZBQ010000032">
    <property type="protein sequence ID" value="CAG9322717.1"/>
    <property type="molecule type" value="Genomic_DNA"/>
</dbReference>
<accession>A0AAU9J908</accession>
<reference evidence="1" key="1">
    <citation type="submission" date="2021-09" db="EMBL/GenBank/DDBJ databases">
        <authorList>
            <consortium name="AG Swart"/>
            <person name="Singh M."/>
            <person name="Singh A."/>
            <person name="Seah K."/>
            <person name="Emmerich C."/>
        </authorList>
    </citation>
    <scope>NUCLEOTIDE SEQUENCE</scope>
    <source>
        <strain evidence="1">ATCC30299</strain>
    </source>
</reference>
<dbReference type="AlphaFoldDB" id="A0AAU9J908"/>
<organism evidence="1 2">
    <name type="scientific">Blepharisma stoltei</name>
    <dbReference type="NCBI Taxonomy" id="1481888"/>
    <lineage>
        <taxon>Eukaryota</taxon>
        <taxon>Sar</taxon>
        <taxon>Alveolata</taxon>
        <taxon>Ciliophora</taxon>
        <taxon>Postciliodesmatophora</taxon>
        <taxon>Heterotrichea</taxon>
        <taxon>Heterotrichida</taxon>
        <taxon>Blepharismidae</taxon>
        <taxon>Blepharisma</taxon>
    </lineage>
</organism>
<comment type="caution">
    <text evidence="1">The sequence shown here is derived from an EMBL/GenBank/DDBJ whole genome shotgun (WGS) entry which is preliminary data.</text>
</comment>
<evidence type="ECO:0000313" key="2">
    <source>
        <dbReference type="Proteomes" id="UP001162131"/>
    </source>
</evidence>
<name>A0AAU9J908_9CILI</name>
<keyword evidence="2" id="KW-1185">Reference proteome</keyword>
<dbReference type="Proteomes" id="UP001162131">
    <property type="component" value="Unassembled WGS sequence"/>
</dbReference>
<protein>
    <submittedName>
        <fullName evidence="1">Uncharacterized protein</fullName>
    </submittedName>
</protein>